<accession>A0A3B3WJP2</accession>
<keyword evidence="5 6" id="KW-0472">Membrane</keyword>
<keyword evidence="2 6" id="KW-0812">Transmembrane</keyword>
<dbReference type="AlphaFoldDB" id="A0A3B3WJP2"/>
<dbReference type="Pfam" id="PF11712">
    <property type="entry name" value="Vma12"/>
    <property type="match status" value="1"/>
</dbReference>
<organism evidence="7 8">
    <name type="scientific">Poecilia mexicana</name>
    <dbReference type="NCBI Taxonomy" id="48701"/>
    <lineage>
        <taxon>Eukaryota</taxon>
        <taxon>Metazoa</taxon>
        <taxon>Chordata</taxon>
        <taxon>Craniata</taxon>
        <taxon>Vertebrata</taxon>
        <taxon>Euteleostomi</taxon>
        <taxon>Actinopterygii</taxon>
        <taxon>Neopterygii</taxon>
        <taxon>Teleostei</taxon>
        <taxon>Neoteleostei</taxon>
        <taxon>Acanthomorphata</taxon>
        <taxon>Ovalentaria</taxon>
        <taxon>Atherinomorphae</taxon>
        <taxon>Cyprinodontiformes</taxon>
        <taxon>Poeciliidae</taxon>
        <taxon>Poeciliinae</taxon>
        <taxon>Poecilia</taxon>
    </lineage>
</organism>
<sequence length="222" mass="25013">MKGRINDWDMWTRGFNIAHFIDIMASSFVVGDKFRCRVTELLGTPDSSLPEGLKEELMEILEKPEPTVLPFSTARKLKKHLQDKGHPFYLHQLLEDSSLHLPEVVKPPRNPELVARLEKIKAKLANEEYNRMTRNVNTQEMNRNGTLADFGQQVRSVKAVVVTVFNFLVTLVAAFACSYMGSQYLFTETATRVISAVIAASVVGLAELYVLVRTMEGELGEP</sequence>
<reference evidence="7" key="1">
    <citation type="submission" date="2025-08" db="UniProtKB">
        <authorList>
            <consortium name="Ensembl"/>
        </authorList>
    </citation>
    <scope>IDENTIFICATION</scope>
</reference>
<dbReference type="PANTHER" id="PTHR31394:SF1">
    <property type="entry name" value="TRANSMEMBRANE PROTEIN 199"/>
    <property type="match status" value="1"/>
</dbReference>
<dbReference type="Proteomes" id="UP000261480">
    <property type="component" value="Unplaced"/>
</dbReference>
<evidence type="ECO:0000256" key="3">
    <source>
        <dbReference type="ARBA" id="ARBA00022824"/>
    </source>
</evidence>
<comment type="subcellular location">
    <subcellularLocation>
        <location evidence="1">Endoplasmic reticulum membrane</location>
        <topology evidence="1">Multi-pass membrane protein</topology>
    </subcellularLocation>
</comment>
<dbReference type="Ensembl" id="ENSPMET00000011817.1">
    <property type="protein sequence ID" value="ENSPMEP00000002859.1"/>
    <property type="gene ID" value="ENSPMEG00000003914.1"/>
</dbReference>
<evidence type="ECO:0000256" key="1">
    <source>
        <dbReference type="ARBA" id="ARBA00004477"/>
    </source>
</evidence>
<evidence type="ECO:0000256" key="2">
    <source>
        <dbReference type="ARBA" id="ARBA00022692"/>
    </source>
</evidence>
<dbReference type="GO" id="GO:0070072">
    <property type="term" value="P:vacuolar proton-transporting V-type ATPase complex assembly"/>
    <property type="evidence" value="ECO:0007669"/>
    <property type="project" value="InterPro"/>
</dbReference>
<keyword evidence="3" id="KW-0256">Endoplasmic reticulum</keyword>
<evidence type="ECO:0008006" key="9">
    <source>
        <dbReference type="Google" id="ProtNLM"/>
    </source>
</evidence>
<name>A0A3B3WJP2_9TELE</name>
<feature type="transmembrane region" description="Helical" evidence="6">
    <location>
        <begin position="159"/>
        <end position="181"/>
    </location>
</feature>
<proteinExistence type="predicted"/>
<evidence type="ECO:0000256" key="5">
    <source>
        <dbReference type="ARBA" id="ARBA00023136"/>
    </source>
</evidence>
<evidence type="ECO:0000256" key="6">
    <source>
        <dbReference type="SAM" id="Phobius"/>
    </source>
</evidence>
<reference evidence="7" key="2">
    <citation type="submission" date="2025-09" db="UniProtKB">
        <authorList>
            <consortium name="Ensembl"/>
        </authorList>
    </citation>
    <scope>IDENTIFICATION</scope>
</reference>
<keyword evidence="8" id="KW-1185">Reference proteome</keyword>
<evidence type="ECO:0000313" key="8">
    <source>
        <dbReference type="Proteomes" id="UP000261480"/>
    </source>
</evidence>
<keyword evidence="4 6" id="KW-1133">Transmembrane helix</keyword>
<protein>
    <recommendedName>
        <fullName evidence="9">Transmembrane protein 199</fullName>
    </recommendedName>
</protein>
<dbReference type="InterPro" id="IPR021013">
    <property type="entry name" value="ATPase_Vma12"/>
</dbReference>
<evidence type="ECO:0000313" key="7">
    <source>
        <dbReference type="Ensembl" id="ENSPMEP00000002859.1"/>
    </source>
</evidence>
<dbReference type="GO" id="GO:0005789">
    <property type="term" value="C:endoplasmic reticulum membrane"/>
    <property type="evidence" value="ECO:0007669"/>
    <property type="project" value="UniProtKB-SubCell"/>
</dbReference>
<dbReference type="PANTHER" id="PTHR31394">
    <property type="entry name" value="TRANSMEMBRANE PROTEIN 199"/>
    <property type="match status" value="1"/>
</dbReference>
<evidence type="ECO:0000256" key="4">
    <source>
        <dbReference type="ARBA" id="ARBA00022989"/>
    </source>
</evidence>
<feature type="transmembrane region" description="Helical" evidence="6">
    <location>
        <begin position="193"/>
        <end position="212"/>
    </location>
</feature>